<gene>
    <name evidence="9" type="ORF">ACFO6X_03475</name>
</gene>
<feature type="transmembrane region" description="Helical" evidence="6">
    <location>
        <begin position="12"/>
        <end position="31"/>
    </location>
</feature>
<protein>
    <submittedName>
        <fullName evidence="9">ABC transporter permease</fullName>
    </submittedName>
</protein>
<dbReference type="PANTHER" id="PTHR30572:SF15">
    <property type="entry name" value="ABC TRANSPORTER PERMEASE"/>
    <property type="match status" value="1"/>
</dbReference>
<dbReference type="InterPro" id="IPR025857">
    <property type="entry name" value="MacB_PCD"/>
</dbReference>
<dbReference type="InterPro" id="IPR003838">
    <property type="entry name" value="ABC3_permease_C"/>
</dbReference>
<comment type="subcellular location">
    <subcellularLocation>
        <location evidence="1">Cell membrane</location>
        <topology evidence="1">Multi-pass membrane protein</topology>
    </subcellularLocation>
</comment>
<evidence type="ECO:0000313" key="9">
    <source>
        <dbReference type="EMBL" id="MFC4788048.1"/>
    </source>
</evidence>
<keyword evidence="2" id="KW-1003">Cell membrane</keyword>
<keyword evidence="5 6" id="KW-0472">Membrane</keyword>
<evidence type="ECO:0000256" key="6">
    <source>
        <dbReference type="SAM" id="Phobius"/>
    </source>
</evidence>
<feature type="transmembrane region" description="Helical" evidence="6">
    <location>
        <begin position="332"/>
        <end position="355"/>
    </location>
</feature>
<dbReference type="Pfam" id="PF02687">
    <property type="entry name" value="FtsX"/>
    <property type="match status" value="1"/>
</dbReference>
<name>A0ABV9QAX7_9BURK</name>
<organism evidence="9 10">
    <name type="scientific">Giesbergeria sinuosa</name>
    <dbReference type="NCBI Taxonomy" id="80883"/>
    <lineage>
        <taxon>Bacteria</taxon>
        <taxon>Pseudomonadati</taxon>
        <taxon>Pseudomonadota</taxon>
        <taxon>Betaproteobacteria</taxon>
        <taxon>Burkholderiales</taxon>
        <taxon>Comamonadaceae</taxon>
        <taxon>Giesbergeria</taxon>
    </lineage>
</organism>
<accession>A0ABV9QAX7</accession>
<comment type="caution">
    <text evidence="9">The sequence shown here is derived from an EMBL/GenBank/DDBJ whole genome shotgun (WGS) entry which is preliminary data.</text>
</comment>
<feature type="domain" description="MacB-like periplasmic core" evidence="8">
    <location>
        <begin position="14"/>
        <end position="206"/>
    </location>
</feature>
<keyword evidence="10" id="KW-1185">Reference proteome</keyword>
<feature type="transmembrane region" description="Helical" evidence="6">
    <location>
        <begin position="238"/>
        <end position="263"/>
    </location>
</feature>
<evidence type="ECO:0000256" key="4">
    <source>
        <dbReference type="ARBA" id="ARBA00022989"/>
    </source>
</evidence>
<dbReference type="InterPro" id="IPR050250">
    <property type="entry name" value="Macrolide_Exporter_MacB"/>
</dbReference>
<evidence type="ECO:0000256" key="1">
    <source>
        <dbReference type="ARBA" id="ARBA00004651"/>
    </source>
</evidence>
<feature type="transmembrane region" description="Helical" evidence="6">
    <location>
        <begin position="291"/>
        <end position="312"/>
    </location>
</feature>
<evidence type="ECO:0000256" key="2">
    <source>
        <dbReference type="ARBA" id="ARBA00022475"/>
    </source>
</evidence>
<proteinExistence type="predicted"/>
<sequence length="366" mass="39840">MIFLRNVLRAPVRSLLTLLGVAGGVALFVAISTITADLRTQIAHAVSAYNLEVVVYERRATSAFSSRITQAQMAALSARFGSALTPMVLGSLNEKWNAYALVVGAGADFSRRIPLVAGQHFTAGQPEVMVGEINAQRLQLAPGKRIMLDGQDYLITGIYRTGSRLLDGGVMGSITDVQQMLTRPGEEGRYTLALLQTTNPQARERFLQEVAEHFPQLRAVPGTEFAGSLRLLRVVNAFVTAISILVLIGTVLVVTNTLVMAVAERTREIGILMTVGWTPWRVLRMLMAESLLLCSLGAAAGQGLALLLLHLLNRMESVGYGWIPVKLSWSVMADAAAMSFVVALFSLLWPAIVLWRIQPLHALRHE</sequence>
<evidence type="ECO:0000259" key="8">
    <source>
        <dbReference type="Pfam" id="PF12704"/>
    </source>
</evidence>
<dbReference type="Proteomes" id="UP001596001">
    <property type="component" value="Unassembled WGS sequence"/>
</dbReference>
<dbReference type="Pfam" id="PF12704">
    <property type="entry name" value="MacB_PCD"/>
    <property type="match status" value="1"/>
</dbReference>
<evidence type="ECO:0000256" key="5">
    <source>
        <dbReference type="ARBA" id="ARBA00023136"/>
    </source>
</evidence>
<feature type="domain" description="ABC3 transporter permease C-terminal" evidence="7">
    <location>
        <begin position="241"/>
        <end position="359"/>
    </location>
</feature>
<reference evidence="10" key="1">
    <citation type="journal article" date="2019" name="Int. J. Syst. Evol. Microbiol.">
        <title>The Global Catalogue of Microorganisms (GCM) 10K type strain sequencing project: providing services to taxonomists for standard genome sequencing and annotation.</title>
        <authorList>
            <consortium name="The Broad Institute Genomics Platform"/>
            <consortium name="The Broad Institute Genome Sequencing Center for Infectious Disease"/>
            <person name="Wu L."/>
            <person name="Ma J."/>
        </authorList>
    </citation>
    <scope>NUCLEOTIDE SEQUENCE [LARGE SCALE GENOMIC DNA]</scope>
    <source>
        <strain evidence="10">CCUG 49452</strain>
    </source>
</reference>
<dbReference type="RefSeq" id="WP_382430095.1">
    <property type="nucleotide sequence ID" value="NZ_JBHSHJ010000002.1"/>
</dbReference>
<evidence type="ECO:0000259" key="7">
    <source>
        <dbReference type="Pfam" id="PF02687"/>
    </source>
</evidence>
<keyword evidence="3 6" id="KW-0812">Transmembrane</keyword>
<evidence type="ECO:0000313" key="10">
    <source>
        <dbReference type="Proteomes" id="UP001596001"/>
    </source>
</evidence>
<keyword evidence="4 6" id="KW-1133">Transmembrane helix</keyword>
<evidence type="ECO:0000256" key="3">
    <source>
        <dbReference type="ARBA" id="ARBA00022692"/>
    </source>
</evidence>
<dbReference type="EMBL" id="JBHSHJ010000002">
    <property type="protein sequence ID" value="MFC4788048.1"/>
    <property type="molecule type" value="Genomic_DNA"/>
</dbReference>
<dbReference type="PANTHER" id="PTHR30572">
    <property type="entry name" value="MEMBRANE COMPONENT OF TRANSPORTER-RELATED"/>
    <property type="match status" value="1"/>
</dbReference>